<dbReference type="EMBL" id="PGVG01000057">
    <property type="protein sequence ID" value="PJG50552.1"/>
    <property type="molecule type" value="Genomic_DNA"/>
</dbReference>
<protein>
    <submittedName>
        <fullName evidence="1">Uncharacterized protein</fullName>
    </submittedName>
</protein>
<dbReference type="RefSeq" id="WP_100236426.1">
    <property type="nucleotide sequence ID" value="NZ_PGVG01000057.1"/>
</dbReference>
<accession>A0A2M8QYA5</accession>
<keyword evidence="2" id="KW-1185">Reference proteome</keyword>
<dbReference type="OrthoDB" id="7960860at2"/>
<sequence>MKVALLSAALMAGQLVTPVSDRVPHLNVEALCKATVADDKANGIVLGQSLEKCMSDETDAQQQLVALWSANAGPVRDRCEAEASSIAGAQSYVDLLSCIQAAELANPRPSAPLKGASKNRNAK</sequence>
<name>A0A2M8QYA5_9BRAD</name>
<proteinExistence type="predicted"/>
<reference evidence="1 2" key="1">
    <citation type="submission" date="2017-11" db="EMBL/GenBank/DDBJ databases">
        <title>Bradyrhizobium forestalis sp. nov., an efficient nitrogen-fixing bacterium isolated from nodules of forest legume species in the Amazon.</title>
        <authorList>
            <person name="Costa E.M."/>
            <person name="Guimaraes A."/>
            <person name="Carvalho T.S."/>
            <person name="Rodrigues T.L."/>
            <person name="Ribeiro P.R.A."/>
            <person name="Lebbe L."/>
            <person name="Willems A."/>
            <person name="Moreira F.M.S."/>
        </authorList>
    </citation>
    <scope>NUCLEOTIDE SEQUENCE [LARGE SCALE GENOMIC DNA]</scope>
    <source>
        <strain evidence="1 2">INPA54B</strain>
    </source>
</reference>
<evidence type="ECO:0000313" key="1">
    <source>
        <dbReference type="EMBL" id="PJG50552.1"/>
    </source>
</evidence>
<dbReference type="AlphaFoldDB" id="A0A2M8QYA5"/>
<organism evidence="1 2">
    <name type="scientific">Bradyrhizobium forestalis</name>
    <dbReference type="NCBI Taxonomy" id="1419263"/>
    <lineage>
        <taxon>Bacteria</taxon>
        <taxon>Pseudomonadati</taxon>
        <taxon>Pseudomonadota</taxon>
        <taxon>Alphaproteobacteria</taxon>
        <taxon>Hyphomicrobiales</taxon>
        <taxon>Nitrobacteraceae</taxon>
        <taxon>Bradyrhizobium</taxon>
    </lineage>
</organism>
<evidence type="ECO:0000313" key="2">
    <source>
        <dbReference type="Proteomes" id="UP000231194"/>
    </source>
</evidence>
<gene>
    <name evidence="1" type="ORF">CVM73_35805</name>
</gene>
<comment type="caution">
    <text evidence="1">The sequence shown here is derived from an EMBL/GenBank/DDBJ whole genome shotgun (WGS) entry which is preliminary data.</text>
</comment>
<dbReference type="Proteomes" id="UP000231194">
    <property type="component" value="Unassembled WGS sequence"/>
</dbReference>